<reference evidence="2" key="5">
    <citation type="journal article" date="2021" name="G3 (Bethesda)">
        <title>Aegilops tauschii genome assembly Aet v5.0 features greater sequence contiguity and improved annotation.</title>
        <authorList>
            <person name="Wang L."/>
            <person name="Zhu T."/>
            <person name="Rodriguez J.C."/>
            <person name="Deal K.R."/>
            <person name="Dubcovsky J."/>
            <person name="McGuire P.E."/>
            <person name="Lux T."/>
            <person name="Spannagl M."/>
            <person name="Mayer K.F.X."/>
            <person name="Baldrich P."/>
            <person name="Meyers B.C."/>
            <person name="Huo N."/>
            <person name="Gu Y.Q."/>
            <person name="Zhou H."/>
            <person name="Devos K.M."/>
            <person name="Bennetzen J.L."/>
            <person name="Unver T."/>
            <person name="Budak H."/>
            <person name="Gulick P.J."/>
            <person name="Galiba G."/>
            <person name="Kalapos B."/>
            <person name="Nelson D.R."/>
            <person name="Li P."/>
            <person name="You F.M."/>
            <person name="Luo M.C."/>
            <person name="Dvorak J."/>
        </authorList>
    </citation>
    <scope>NUCLEOTIDE SEQUENCE [LARGE SCALE GENOMIC DNA]</scope>
    <source>
        <strain evidence="2">cv. AL8/78</strain>
    </source>
</reference>
<evidence type="ECO:0000256" key="1">
    <source>
        <dbReference type="SAM" id="Phobius"/>
    </source>
</evidence>
<keyword evidence="1" id="KW-0812">Transmembrane</keyword>
<feature type="transmembrane region" description="Helical" evidence="1">
    <location>
        <begin position="81"/>
        <end position="100"/>
    </location>
</feature>
<reference evidence="2" key="3">
    <citation type="journal article" date="2017" name="Nature">
        <title>Genome sequence of the progenitor of the wheat D genome Aegilops tauschii.</title>
        <authorList>
            <person name="Luo M.C."/>
            <person name="Gu Y.Q."/>
            <person name="Puiu D."/>
            <person name="Wang H."/>
            <person name="Twardziok S.O."/>
            <person name="Deal K.R."/>
            <person name="Huo N."/>
            <person name="Zhu T."/>
            <person name="Wang L."/>
            <person name="Wang Y."/>
            <person name="McGuire P.E."/>
            <person name="Liu S."/>
            <person name="Long H."/>
            <person name="Ramasamy R.K."/>
            <person name="Rodriguez J.C."/>
            <person name="Van S.L."/>
            <person name="Yuan L."/>
            <person name="Wang Z."/>
            <person name="Xia Z."/>
            <person name="Xiao L."/>
            <person name="Anderson O.D."/>
            <person name="Ouyang S."/>
            <person name="Liang Y."/>
            <person name="Zimin A.V."/>
            <person name="Pertea G."/>
            <person name="Qi P."/>
            <person name="Bennetzen J.L."/>
            <person name="Dai X."/>
            <person name="Dawson M.W."/>
            <person name="Muller H.G."/>
            <person name="Kugler K."/>
            <person name="Rivarola-Duarte L."/>
            <person name="Spannagl M."/>
            <person name="Mayer K.F.X."/>
            <person name="Lu F.H."/>
            <person name="Bevan M.W."/>
            <person name="Leroy P."/>
            <person name="Li P."/>
            <person name="You F.M."/>
            <person name="Sun Q."/>
            <person name="Liu Z."/>
            <person name="Lyons E."/>
            <person name="Wicker T."/>
            <person name="Salzberg S.L."/>
            <person name="Devos K.M."/>
            <person name="Dvorak J."/>
        </authorList>
    </citation>
    <scope>NUCLEOTIDE SEQUENCE [LARGE SCALE GENOMIC DNA]</scope>
    <source>
        <strain evidence="2">cv. AL8/78</strain>
    </source>
</reference>
<keyword evidence="1" id="KW-1133">Transmembrane helix</keyword>
<evidence type="ECO:0000313" key="3">
    <source>
        <dbReference type="Proteomes" id="UP000015105"/>
    </source>
</evidence>
<evidence type="ECO:0000313" key="2">
    <source>
        <dbReference type="EnsemblPlants" id="AET3Gv21099600.1"/>
    </source>
</evidence>
<organism evidence="2 3">
    <name type="scientific">Aegilops tauschii subsp. strangulata</name>
    <name type="common">Goatgrass</name>
    <dbReference type="NCBI Taxonomy" id="200361"/>
    <lineage>
        <taxon>Eukaryota</taxon>
        <taxon>Viridiplantae</taxon>
        <taxon>Streptophyta</taxon>
        <taxon>Embryophyta</taxon>
        <taxon>Tracheophyta</taxon>
        <taxon>Spermatophyta</taxon>
        <taxon>Magnoliopsida</taxon>
        <taxon>Liliopsida</taxon>
        <taxon>Poales</taxon>
        <taxon>Poaceae</taxon>
        <taxon>BOP clade</taxon>
        <taxon>Pooideae</taxon>
        <taxon>Triticodae</taxon>
        <taxon>Triticeae</taxon>
        <taxon>Triticinae</taxon>
        <taxon>Aegilops</taxon>
    </lineage>
</organism>
<accession>A0A453GLA3</accession>
<keyword evidence="1" id="KW-0472">Membrane</keyword>
<reference evidence="3" key="1">
    <citation type="journal article" date="2014" name="Science">
        <title>Ancient hybridizations among the ancestral genomes of bread wheat.</title>
        <authorList>
            <consortium name="International Wheat Genome Sequencing Consortium,"/>
            <person name="Marcussen T."/>
            <person name="Sandve S.R."/>
            <person name="Heier L."/>
            <person name="Spannagl M."/>
            <person name="Pfeifer M."/>
            <person name="Jakobsen K.S."/>
            <person name="Wulff B.B."/>
            <person name="Steuernagel B."/>
            <person name="Mayer K.F."/>
            <person name="Olsen O.A."/>
        </authorList>
    </citation>
    <scope>NUCLEOTIDE SEQUENCE [LARGE SCALE GENOMIC DNA]</scope>
    <source>
        <strain evidence="3">cv. AL8/78</strain>
    </source>
</reference>
<protein>
    <submittedName>
        <fullName evidence="2">Uncharacterized protein</fullName>
    </submittedName>
</protein>
<sequence>QFPCSLLLLPSRLAFRSATPAKTLPPTEGCFSSLLLIASPGEMKGGDIEAGTSGGAAAPAQVLYPGMAESPELRWALIRKIYVIISLQLLLTAVVAAVVVKVPAIPHFFASSYAGLGL</sequence>
<dbReference type="Proteomes" id="UP000015105">
    <property type="component" value="Chromosome 3D"/>
</dbReference>
<keyword evidence="3" id="KW-1185">Reference proteome</keyword>
<reference evidence="2" key="4">
    <citation type="submission" date="2019-03" db="UniProtKB">
        <authorList>
            <consortium name="EnsemblPlants"/>
        </authorList>
    </citation>
    <scope>IDENTIFICATION</scope>
</reference>
<name>A0A453GLA3_AEGTS</name>
<dbReference type="Gramene" id="AET3Gv21099600.1">
    <property type="protein sequence ID" value="AET3Gv21099600.1"/>
    <property type="gene ID" value="AET3Gv21099600"/>
</dbReference>
<dbReference type="EnsemblPlants" id="AET3Gv21099600.1">
    <property type="protein sequence ID" value="AET3Gv21099600.1"/>
    <property type="gene ID" value="AET3Gv21099600"/>
</dbReference>
<dbReference type="AlphaFoldDB" id="A0A453GLA3"/>
<reference evidence="3" key="2">
    <citation type="journal article" date="2017" name="Nat. Plants">
        <title>The Aegilops tauschii genome reveals multiple impacts of transposons.</title>
        <authorList>
            <person name="Zhao G."/>
            <person name="Zou C."/>
            <person name="Li K."/>
            <person name="Wang K."/>
            <person name="Li T."/>
            <person name="Gao L."/>
            <person name="Zhang X."/>
            <person name="Wang H."/>
            <person name="Yang Z."/>
            <person name="Liu X."/>
            <person name="Jiang W."/>
            <person name="Mao L."/>
            <person name="Kong X."/>
            <person name="Jiao Y."/>
            <person name="Jia J."/>
        </authorList>
    </citation>
    <scope>NUCLEOTIDE SEQUENCE [LARGE SCALE GENOMIC DNA]</scope>
    <source>
        <strain evidence="3">cv. AL8/78</strain>
    </source>
</reference>
<proteinExistence type="predicted"/>